<evidence type="ECO:0000256" key="1">
    <source>
        <dbReference type="ARBA" id="ARBA00009764"/>
    </source>
</evidence>
<evidence type="ECO:0000256" key="2">
    <source>
        <dbReference type="ARBA" id="ARBA00011255"/>
    </source>
</evidence>
<comment type="function">
    <text evidence="5">Required for morphogenesis and for the elongation of the flagellar filament by facilitating polymerization of the flagellin monomers at the tip of growing filament. Forms a capping structure, which prevents flagellin subunits (transported through the central channel of the flagellum) from leaking out without polymerization at the distal end.</text>
</comment>
<keyword evidence="9" id="KW-0966">Cell projection</keyword>
<dbReference type="PANTHER" id="PTHR30288:SF0">
    <property type="entry name" value="FLAGELLAR HOOK-ASSOCIATED PROTEIN 2"/>
    <property type="match status" value="1"/>
</dbReference>
<dbReference type="GO" id="GO:0009421">
    <property type="term" value="C:bacterial-type flagellum filament cap"/>
    <property type="evidence" value="ECO:0007669"/>
    <property type="project" value="InterPro"/>
</dbReference>
<evidence type="ECO:0000313" key="9">
    <source>
        <dbReference type="EMBL" id="KIL46579.1"/>
    </source>
</evidence>
<dbReference type="InterPro" id="IPR040026">
    <property type="entry name" value="FliD"/>
</dbReference>
<comment type="caution">
    <text evidence="9">The sequence shown here is derived from an EMBL/GenBank/DDBJ whole genome shotgun (WGS) entry which is preliminary data.</text>
</comment>
<evidence type="ECO:0000259" key="7">
    <source>
        <dbReference type="Pfam" id="PF02465"/>
    </source>
</evidence>
<sequence length="674" mass="74846">MRIGGLASGMDIDSIVKNLMQAERMPLQKLQQDKQRLEWQRDDYRTINTLMMDFRTTLTQMKLSTSFRARSVSSSNEALVTATASSAAQQGSYSISRVDQLAKAETWVSGAVNNLDPTKVMGEQTATGITWSSGAVDSQTLKGNNTDKLQLSLNGNEIKTAELNKMKVKVNGEVFDIINDPANLTAGENQVHISTTGELTFSKTLNENDNIKVDYIANEHNLDLKLASGATTFNIGRKMINEIEFNLQVGTSNYQLNADLSDRTNVSLMDGGTSVGSINLDTGEVKLNTAVSAETNVKATFQQNYSSMAMTSYTSKGDVRESFLFDSSQTLNQVFNQVNTSSLGVSMFMDSFTNKISVIRTETGDFNGGAANISYENDFSTEILQLGVNGELKVAAENAKFTVNGLETERSTNAFSMNGVTFTLKSEFTTGQAVSMNINNDNDKVFDKIKDFVEKYNTLIAAVNEKASEERYRDYNPLSDEEREGLSDKQQEQWEEKARSGLLRRDPILTGALSSMRMEFYSPVFNEQTNPVLNQLSTIGITTTANFREGGKLEIDEAKLKEALSNDPEAVENLFRSGSDATEDGAQGILHRLTDTINTTMDKLRQKAGSQYTTNLQFSIGRNLNDVDKRIRIFEDRMIQVENRYWKQFTAMEKAIQQANNQSAYLMQQFSSGM</sequence>
<name>A0A0C2RXT7_9BACL</name>
<feature type="domain" description="Flagellar hook-associated protein 2 C-terminal" evidence="8">
    <location>
        <begin position="396"/>
        <end position="661"/>
    </location>
</feature>
<evidence type="ECO:0000256" key="5">
    <source>
        <dbReference type="RuleBase" id="RU362066"/>
    </source>
</evidence>
<dbReference type="RefSeq" id="WP_041123237.1">
    <property type="nucleotide sequence ID" value="NZ_JXRQ01000025.1"/>
</dbReference>
<dbReference type="GO" id="GO:0007155">
    <property type="term" value="P:cell adhesion"/>
    <property type="evidence" value="ECO:0007669"/>
    <property type="project" value="InterPro"/>
</dbReference>
<comment type="similarity">
    <text evidence="1 5">Belongs to the FliD family.</text>
</comment>
<dbReference type="InterPro" id="IPR003481">
    <property type="entry name" value="FliD_N"/>
</dbReference>
<dbReference type="Pfam" id="PF07195">
    <property type="entry name" value="FliD_C"/>
    <property type="match status" value="1"/>
</dbReference>
<dbReference type="AlphaFoldDB" id="A0A0C2RXT7"/>
<dbReference type="OrthoDB" id="9776025at2"/>
<keyword evidence="4 5" id="KW-0975">Bacterial flagellum</keyword>
<evidence type="ECO:0000256" key="6">
    <source>
        <dbReference type="SAM" id="MobiDB-lite"/>
    </source>
</evidence>
<keyword evidence="5" id="KW-0964">Secreted</keyword>
<dbReference type="GO" id="GO:0009424">
    <property type="term" value="C:bacterial-type flagellum hook"/>
    <property type="evidence" value="ECO:0007669"/>
    <property type="project" value="UniProtKB-UniRule"/>
</dbReference>
<dbReference type="InterPro" id="IPR010809">
    <property type="entry name" value="FliD_C"/>
</dbReference>
<feature type="domain" description="Flagellar hook-associated protein 2 N-terminal" evidence="7">
    <location>
        <begin position="8"/>
        <end position="104"/>
    </location>
</feature>
<evidence type="ECO:0000259" key="8">
    <source>
        <dbReference type="Pfam" id="PF07195"/>
    </source>
</evidence>
<feature type="compositionally biased region" description="Basic and acidic residues" evidence="6">
    <location>
        <begin position="484"/>
        <end position="498"/>
    </location>
</feature>
<protein>
    <recommendedName>
        <fullName evidence="5">Flagellar hook-associated protein 2</fullName>
        <shortName evidence="5">HAP2</shortName>
    </recommendedName>
    <alternativeName>
        <fullName evidence="5">Flagellar cap protein</fullName>
    </alternativeName>
</protein>
<accession>A0A0C2RXT7</accession>
<dbReference type="Pfam" id="PF02465">
    <property type="entry name" value="FliD_N"/>
    <property type="match status" value="1"/>
</dbReference>
<dbReference type="Proteomes" id="UP000031950">
    <property type="component" value="Unassembled WGS sequence"/>
</dbReference>
<dbReference type="PANTHER" id="PTHR30288">
    <property type="entry name" value="FLAGELLAR CAP/ASSEMBLY PROTEIN FLID"/>
    <property type="match status" value="1"/>
</dbReference>
<dbReference type="PATRIC" id="fig|135826.4.peg.2691"/>
<comment type="subunit">
    <text evidence="2 5">Homopentamer.</text>
</comment>
<keyword evidence="10" id="KW-1185">Reference proteome</keyword>
<feature type="region of interest" description="Disordered" evidence="6">
    <location>
        <begin position="470"/>
        <end position="498"/>
    </location>
</feature>
<evidence type="ECO:0000313" key="10">
    <source>
        <dbReference type="Proteomes" id="UP000031950"/>
    </source>
</evidence>
<reference evidence="9 10" key="1">
    <citation type="submission" date="2015-01" db="EMBL/GenBank/DDBJ databases">
        <title>Genome sequence of Jeotgalibacillus alimentarius.</title>
        <authorList>
            <person name="Goh K.M."/>
            <person name="Chan K.-G."/>
            <person name="Yaakop A.S."/>
            <person name="Ee R."/>
            <person name="Gan H.M."/>
            <person name="Chan C.S."/>
        </authorList>
    </citation>
    <scope>NUCLEOTIDE SEQUENCE [LARGE SCALE GENOMIC DNA]</scope>
    <source>
        <strain evidence="9 10">YKJ-13</strain>
    </source>
</reference>
<keyword evidence="9" id="KW-0969">Cilium</keyword>
<evidence type="ECO:0000256" key="4">
    <source>
        <dbReference type="ARBA" id="ARBA00023143"/>
    </source>
</evidence>
<dbReference type="GO" id="GO:0071973">
    <property type="term" value="P:bacterial-type flagellum-dependent cell motility"/>
    <property type="evidence" value="ECO:0007669"/>
    <property type="project" value="TreeGrafter"/>
</dbReference>
<proteinExistence type="inferred from homology"/>
<organism evidence="9 10">
    <name type="scientific">Jeotgalibacillus alimentarius</name>
    <dbReference type="NCBI Taxonomy" id="135826"/>
    <lineage>
        <taxon>Bacteria</taxon>
        <taxon>Bacillati</taxon>
        <taxon>Bacillota</taxon>
        <taxon>Bacilli</taxon>
        <taxon>Bacillales</taxon>
        <taxon>Caryophanaceae</taxon>
        <taxon>Jeotgalibacillus</taxon>
    </lineage>
</organism>
<evidence type="ECO:0000256" key="3">
    <source>
        <dbReference type="ARBA" id="ARBA00023054"/>
    </source>
</evidence>
<keyword evidence="9" id="KW-0282">Flagellum</keyword>
<keyword evidence="3" id="KW-0175">Coiled coil</keyword>
<dbReference type="GO" id="GO:0005576">
    <property type="term" value="C:extracellular region"/>
    <property type="evidence" value="ECO:0007669"/>
    <property type="project" value="UniProtKB-SubCell"/>
</dbReference>
<gene>
    <name evidence="9" type="ORF">KP77_27060</name>
</gene>
<dbReference type="EMBL" id="JXRQ01000025">
    <property type="protein sequence ID" value="KIL46579.1"/>
    <property type="molecule type" value="Genomic_DNA"/>
</dbReference>
<comment type="subcellular location">
    <subcellularLocation>
        <location evidence="5">Secreted</location>
    </subcellularLocation>
    <subcellularLocation>
        <location evidence="5">Bacterial flagellum</location>
    </subcellularLocation>
</comment>
<dbReference type="STRING" id="135826.KP77_27060"/>